<accession>A0ABV3XQL7</accession>
<proteinExistence type="predicted"/>
<evidence type="ECO:0000313" key="2">
    <source>
        <dbReference type="Proteomes" id="UP001560019"/>
    </source>
</evidence>
<evidence type="ECO:0000313" key="1">
    <source>
        <dbReference type="EMBL" id="MEX5726673.1"/>
    </source>
</evidence>
<organism evidence="1 2">
    <name type="scientific">Rhodovulum iodosum</name>
    <dbReference type="NCBI Taxonomy" id="68291"/>
    <lineage>
        <taxon>Bacteria</taxon>
        <taxon>Pseudomonadati</taxon>
        <taxon>Pseudomonadota</taxon>
        <taxon>Alphaproteobacteria</taxon>
        <taxon>Rhodobacterales</taxon>
        <taxon>Paracoccaceae</taxon>
        <taxon>Rhodovulum</taxon>
    </lineage>
</organism>
<dbReference type="Proteomes" id="UP001560019">
    <property type="component" value="Unassembled WGS sequence"/>
</dbReference>
<sequence>MTGAAIAAGLPRVERLRQITLIHPACVRFILAGEANELPVGEAGWAAWIKAIDVVNIPTTIEQEAA</sequence>
<dbReference type="RefSeq" id="WP_125403959.1">
    <property type="nucleotide sequence ID" value="NZ_JBEHHI010000001.1"/>
</dbReference>
<dbReference type="EMBL" id="JBEHHI010000001">
    <property type="protein sequence ID" value="MEX5726673.1"/>
    <property type="molecule type" value="Genomic_DNA"/>
</dbReference>
<gene>
    <name evidence="1" type="ORF">Ga0609869_000026</name>
</gene>
<comment type="caution">
    <text evidence="1">The sequence shown here is derived from an EMBL/GenBank/DDBJ whole genome shotgun (WGS) entry which is preliminary data.</text>
</comment>
<keyword evidence="2" id="KW-1185">Reference proteome</keyword>
<name>A0ABV3XQL7_9RHOB</name>
<protein>
    <submittedName>
        <fullName evidence="1">Uncharacterized protein</fullName>
    </submittedName>
</protein>
<reference evidence="1 2" key="1">
    <citation type="submission" date="2024-06" db="EMBL/GenBank/DDBJ databases">
        <title>Genome of Rhodovulum iodosum, a marine photoferrotroph.</title>
        <authorList>
            <person name="Bianchini G."/>
            <person name="Nikeleit V."/>
            <person name="Kappler A."/>
            <person name="Bryce C."/>
            <person name="Sanchez-Baracaldo P."/>
        </authorList>
    </citation>
    <scope>NUCLEOTIDE SEQUENCE [LARGE SCALE GENOMIC DNA]</scope>
    <source>
        <strain evidence="1 2">UT/N1</strain>
    </source>
</reference>